<proteinExistence type="predicted"/>
<dbReference type="PANTHER" id="PTHR46797">
    <property type="entry name" value="HTH-TYPE TRANSCRIPTIONAL REGULATOR"/>
    <property type="match status" value="1"/>
</dbReference>
<dbReference type="PROSITE" id="PS50943">
    <property type="entry name" value="HTH_CROC1"/>
    <property type="match status" value="1"/>
</dbReference>
<evidence type="ECO:0000313" key="4">
    <source>
        <dbReference type="Proteomes" id="UP001232750"/>
    </source>
</evidence>
<protein>
    <submittedName>
        <fullName evidence="3">Helix-turn-helix transcriptional regulator</fullName>
    </submittedName>
</protein>
<dbReference type="SMART" id="SM00530">
    <property type="entry name" value="HTH_XRE"/>
    <property type="match status" value="1"/>
</dbReference>
<sequence>MDYFDKRRQLGQRIVETRKAQNISQKQLALMSNINQGYLSEVENGISNISINKLFRIADALGISPSYLFTEPEIEVGDPFTQRA</sequence>
<organism evidence="3 4">
    <name type="scientific">Gordonibacter faecis</name>
    <dbReference type="NCBI Taxonomy" id="3047475"/>
    <lineage>
        <taxon>Bacteria</taxon>
        <taxon>Bacillati</taxon>
        <taxon>Actinomycetota</taxon>
        <taxon>Coriobacteriia</taxon>
        <taxon>Eggerthellales</taxon>
        <taxon>Eggerthellaceae</taxon>
        <taxon>Gordonibacter</taxon>
    </lineage>
</organism>
<dbReference type="PANTHER" id="PTHR46797:SF1">
    <property type="entry name" value="METHYLPHOSPHONATE SYNTHASE"/>
    <property type="match status" value="1"/>
</dbReference>
<dbReference type="InterPro" id="IPR010982">
    <property type="entry name" value="Lambda_DNA-bd_dom_sf"/>
</dbReference>
<dbReference type="SUPFAM" id="SSF47413">
    <property type="entry name" value="lambda repressor-like DNA-binding domains"/>
    <property type="match status" value="1"/>
</dbReference>
<gene>
    <name evidence="3" type="ORF">QNJ86_07375</name>
</gene>
<reference evidence="3 4" key="1">
    <citation type="submission" date="2023-05" db="EMBL/GenBank/DDBJ databases">
        <title>Gordonibacter KGMB12511T sp. nov., isolated from faeces of healthy Korean.</title>
        <authorList>
            <person name="Kim H.S."/>
            <person name="Kim J.-S."/>
            <person name="Suh M.K."/>
            <person name="Eom M.K."/>
            <person name="Do H.E."/>
            <person name="Lee J.-S."/>
        </authorList>
    </citation>
    <scope>NUCLEOTIDE SEQUENCE [LARGE SCALE GENOMIC DNA]</scope>
    <source>
        <strain evidence="3 4">KGMB12511</strain>
    </source>
</reference>
<feature type="domain" description="HTH cro/C1-type" evidence="2">
    <location>
        <begin position="14"/>
        <end position="68"/>
    </location>
</feature>
<name>A0ABT7DMJ9_9ACTN</name>
<dbReference type="Proteomes" id="UP001232750">
    <property type="component" value="Unassembled WGS sequence"/>
</dbReference>
<comment type="caution">
    <text evidence="3">The sequence shown here is derived from an EMBL/GenBank/DDBJ whole genome shotgun (WGS) entry which is preliminary data.</text>
</comment>
<dbReference type="Pfam" id="PF01381">
    <property type="entry name" value="HTH_3"/>
    <property type="match status" value="1"/>
</dbReference>
<dbReference type="Gene3D" id="1.10.260.40">
    <property type="entry name" value="lambda repressor-like DNA-binding domains"/>
    <property type="match status" value="1"/>
</dbReference>
<dbReference type="InterPro" id="IPR050807">
    <property type="entry name" value="TransReg_Diox_bact_type"/>
</dbReference>
<accession>A0ABT7DMJ9</accession>
<evidence type="ECO:0000256" key="1">
    <source>
        <dbReference type="ARBA" id="ARBA00023125"/>
    </source>
</evidence>
<dbReference type="InterPro" id="IPR001387">
    <property type="entry name" value="Cro/C1-type_HTH"/>
</dbReference>
<keyword evidence="4" id="KW-1185">Reference proteome</keyword>
<keyword evidence="1" id="KW-0238">DNA-binding</keyword>
<evidence type="ECO:0000313" key="3">
    <source>
        <dbReference type="EMBL" id="MDJ1650617.1"/>
    </source>
</evidence>
<evidence type="ECO:0000259" key="2">
    <source>
        <dbReference type="PROSITE" id="PS50943"/>
    </source>
</evidence>
<dbReference type="EMBL" id="JASJEU010000013">
    <property type="protein sequence ID" value="MDJ1650617.1"/>
    <property type="molecule type" value="Genomic_DNA"/>
</dbReference>
<dbReference type="CDD" id="cd00093">
    <property type="entry name" value="HTH_XRE"/>
    <property type="match status" value="1"/>
</dbReference>